<keyword evidence="2" id="KW-1185">Reference proteome</keyword>
<evidence type="ECO:0000313" key="1">
    <source>
        <dbReference type="EMBL" id="BDG16986.1"/>
    </source>
</evidence>
<dbReference type="RefSeq" id="WP_244362265.1">
    <property type="nucleotide sequence ID" value="NZ_AP025593.1"/>
</dbReference>
<proteinExistence type="predicted"/>
<protein>
    <submittedName>
        <fullName evidence="1">Uncharacterized protein</fullName>
    </submittedName>
</protein>
<dbReference type="Proteomes" id="UP000831120">
    <property type="component" value="Chromosome"/>
</dbReference>
<reference evidence="1 2" key="1">
    <citation type="journal article" date="2022" name="Microbiol. Resour. Announc.">
        <title>Complete Genome Sequences of Thermus Strains Isolated from Senami Hot Spring in Japan.</title>
        <authorList>
            <person name="Miyazaki K."/>
        </authorList>
    </citation>
    <scope>NUCLEOTIDE SEQUENCE [LARGE SCALE GENOMIC DNA]</scope>
    <source>
        <strain evidence="1 2">SNM4-1</strain>
    </source>
</reference>
<accession>A0ABM7XKX3</accession>
<gene>
    <name evidence="1" type="ORF">TbrSNM41_17200</name>
</gene>
<evidence type="ECO:0000313" key="2">
    <source>
        <dbReference type="Proteomes" id="UP000831120"/>
    </source>
</evidence>
<name>A0ABM7XKX3_THEBO</name>
<organism evidence="1 2">
    <name type="scientific">Thermus brockianus</name>
    <dbReference type="NCBI Taxonomy" id="56956"/>
    <lineage>
        <taxon>Bacteria</taxon>
        <taxon>Thermotogati</taxon>
        <taxon>Deinococcota</taxon>
        <taxon>Deinococci</taxon>
        <taxon>Thermales</taxon>
        <taxon>Thermaceae</taxon>
        <taxon>Thermus</taxon>
    </lineage>
</organism>
<sequence length="74" mass="8311">MNAPRRSRLLTVQELREALGPDVVGRDLAYELARRYGVRLGKRLLVPSRVVEALLEGRLEELDAKTPEVGTRGQ</sequence>
<dbReference type="EMBL" id="AP025593">
    <property type="protein sequence ID" value="BDG16986.1"/>
    <property type="molecule type" value="Genomic_DNA"/>
</dbReference>